<feature type="transmembrane region" description="Helical" evidence="8">
    <location>
        <begin position="90"/>
        <end position="111"/>
    </location>
</feature>
<dbReference type="CDD" id="cd17324">
    <property type="entry name" value="MFS_NepI_like"/>
    <property type="match status" value="1"/>
</dbReference>
<evidence type="ECO:0000256" key="7">
    <source>
        <dbReference type="ARBA" id="ARBA00023136"/>
    </source>
</evidence>
<keyword evidence="7 8" id="KW-0472">Membrane</keyword>
<feature type="transmembrane region" description="Helical" evidence="8">
    <location>
        <begin position="267"/>
        <end position="287"/>
    </location>
</feature>
<comment type="subcellular location">
    <subcellularLocation>
        <location evidence="1">Cell membrane</location>
        <topology evidence="1">Multi-pass membrane protein</topology>
    </subcellularLocation>
</comment>
<organism evidence="10">
    <name type="scientific">Rhodococcus hoagii</name>
    <name type="common">Corynebacterium equii</name>
    <dbReference type="NCBI Taxonomy" id="43767"/>
    <lineage>
        <taxon>Bacteria</taxon>
        <taxon>Bacillati</taxon>
        <taxon>Actinomycetota</taxon>
        <taxon>Actinomycetes</taxon>
        <taxon>Mycobacteriales</taxon>
        <taxon>Nocardiaceae</taxon>
        <taxon>Prescottella</taxon>
    </lineage>
</organism>
<evidence type="ECO:0000256" key="4">
    <source>
        <dbReference type="ARBA" id="ARBA00022475"/>
    </source>
</evidence>
<dbReference type="PANTHER" id="PTHR43271">
    <property type="entry name" value="BLL2771 PROTEIN"/>
    <property type="match status" value="1"/>
</dbReference>
<evidence type="ECO:0000259" key="9">
    <source>
        <dbReference type="PROSITE" id="PS50850"/>
    </source>
</evidence>
<dbReference type="GO" id="GO:0022857">
    <property type="term" value="F:transmembrane transporter activity"/>
    <property type="evidence" value="ECO:0007669"/>
    <property type="project" value="InterPro"/>
</dbReference>
<dbReference type="Gene3D" id="1.20.1250.20">
    <property type="entry name" value="MFS general substrate transporter like domains"/>
    <property type="match status" value="1"/>
</dbReference>
<feature type="transmembrane region" description="Helical" evidence="8">
    <location>
        <begin position="292"/>
        <end position="313"/>
    </location>
</feature>
<gene>
    <name evidence="10" type="ORF">pVAPA_0490</name>
</gene>
<evidence type="ECO:0000256" key="5">
    <source>
        <dbReference type="ARBA" id="ARBA00022692"/>
    </source>
</evidence>
<keyword evidence="5 8" id="KW-0812">Transmembrane</keyword>
<dbReference type="EMBL" id="HM114217">
    <property type="protein sequence ID" value="ADI50241.1"/>
    <property type="molecule type" value="Genomic_DNA"/>
</dbReference>
<dbReference type="InterPro" id="IPR011701">
    <property type="entry name" value="MFS"/>
</dbReference>
<evidence type="ECO:0000256" key="1">
    <source>
        <dbReference type="ARBA" id="ARBA00004651"/>
    </source>
</evidence>
<feature type="transmembrane region" description="Helical" evidence="8">
    <location>
        <begin position="117"/>
        <end position="138"/>
    </location>
</feature>
<dbReference type="PANTHER" id="PTHR43271:SF1">
    <property type="entry name" value="INNER MEMBRANE TRANSPORT PROTEIN YNFM"/>
    <property type="match status" value="1"/>
</dbReference>
<feature type="transmembrane region" description="Helical" evidence="8">
    <location>
        <begin position="373"/>
        <end position="398"/>
    </location>
</feature>
<keyword evidence="3" id="KW-0813">Transport</keyword>
<dbReference type="InterPro" id="IPR020846">
    <property type="entry name" value="MFS_dom"/>
</dbReference>
<feature type="transmembrane region" description="Helical" evidence="8">
    <location>
        <begin position="227"/>
        <end position="247"/>
    </location>
</feature>
<evidence type="ECO:0000256" key="6">
    <source>
        <dbReference type="ARBA" id="ARBA00022989"/>
    </source>
</evidence>
<feature type="domain" description="Major facilitator superfamily (MFS) profile" evidence="9">
    <location>
        <begin position="22"/>
        <end position="401"/>
    </location>
</feature>
<comment type="similarity">
    <text evidence="2">Belongs to the major facilitator superfamily.</text>
</comment>
<geneLocation type="plasmid" evidence="10">
    <name>pVAPAMBE116</name>
</geneLocation>
<evidence type="ECO:0000313" key="10">
    <source>
        <dbReference type="EMBL" id="ADI50241.1"/>
    </source>
</evidence>
<name>D9I5R0_RHOHA</name>
<evidence type="ECO:0000256" key="2">
    <source>
        <dbReference type="ARBA" id="ARBA00008335"/>
    </source>
</evidence>
<dbReference type="SUPFAM" id="SSF103473">
    <property type="entry name" value="MFS general substrate transporter"/>
    <property type="match status" value="1"/>
</dbReference>
<dbReference type="InterPro" id="IPR036259">
    <property type="entry name" value="MFS_trans_sf"/>
</dbReference>
<keyword evidence="4" id="KW-1003">Cell membrane</keyword>
<reference evidence="10" key="1">
    <citation type="journal article" date="2010" name="FEMS Microbiol. Lett.">
        <title>Analysis of plasmid diversity in 96 Rhodococcus equi strains isolated in Normandy (France) and sequencing of the 87-kb type I virulence plasmid.</title>
        <authorList>
            <person name="Duquesne F."/>
            <person name="Hebert L."/>
            <person name="Sevin C."/>
            <person name="Breuil M.F."/>
            <person name="Tapprest J."/>
            <person name="Laugier C."/>
            <person name="Petry S."/>
        </authorList>
    </citation>
    <scope>NUCLEOTIDE SEQUENCE</scope>
    <source>
        <strain evidence="10">MBE116</strain>
        <plasmid evidence="10">pVAPAMBE116</plasmid>
    </source>
</reference>
<evidence type="ECO:0000256" key="3">
    <source>
        <dbReference type="ARBA" id="ARBA00022448"/>
    </source>
</evidence>
<feature type="transmembrane region" description="Helical" evidence="8">
    <location>
        <begin position="150"/>
        <end position="168"/>
    </location>
</feature>
<dbReference type="PROSITE" id="PS50850">
    <property type="entry name" value="MFS"/>
    <property type="match status" value="1"/>
</dbReference>
<keyword evidence="10" id="KW-0614">Plasmid</keyword>
<accession>D9I5R0</accession>
<feature type="transmembrane region" description="Helical" evidence="8">
    <location>
        <begin position="180"/>
        <end position="200"/>
    </location>
</feature>
<protein>
    <submittedName>
        <fullName evidence="10">Putative MFS transporter</fullName>
    </submittedName>
</protein>
<feature type="transmembrane region" description="Helical" evidence="8">
    <location>
        <begin position="63"/>
        <end position="83"/>
    </location>
</feature>
<keyword evidence="6 8" id="KW-1133">Transmembrane helix</keyword>
<dbReference type="Pfam" id="PF07690">
    <property type="entry name" value="MFS_1"/>
    <property type="match status" value="1"/>
</dbReference>
<evidence type="ECO:0000256" key="8">
    <source>
        <dbReference type="SAM" id="Phobius"/>
    </source>
</evidence>
<feature type="transmembrane region" description="Helical" evidence="8">
    <location>
        <begin position="319"/>
        <end position="338"/>
    </location>
</feature>
<sequence>MNDRSKRQARPEYSPAADTRCVMRRTSAALFLIGVATFASLNAPQSILFAIGQDLGLKPARAALVTTASTAGLAAGVLPWVFVSDRVGRYWALTSSATLSAVTGLAVRALPTFETVLVGRVAEGMMLAGVPVTAITYARELLPTKYTARAAGFFVGGAAVGGWAGRLISSTLADSFGWRAGLFASSGFSTAVVILFLLVAPRRAHRTRPPRAGGRVGWKSLVTGRQAAMYAQAFLLTGAFFALYNYVGFRLSRDPFNLSQQQIGLIYGTYLAGTFASLSAGCLVGAVGRRPVLLFGTGAIFLGGAVTLASNLWILVCGLVLVTAGFFGAHSVVSGWVGAEVSAGTRASSIYTLAYYGGASLFGWLGGEAYQSYSWPGLVAGVMFLTTIAAIFALALLTGERSAAEIVRQDMQVEAVQEGNDNAVACP</sequence>
<feature type="transmembrane region" description="Helical" evidence="8">
    <location>
        <begin position="350"/>
        <end position="367"/>
    </location>
</feature>
<dbReference type="AlphaFoldDB" id="D9I5R0"/>
<proteinExistence type="inferred from homology"/>
<feature type="transmembrane region" description="Helical" evidence="8">
    <location>
        <begin position="29"/>
        <end position="51"/>
    </location>
</feature>
<dbReference type="GO" id="GO:0005886">
    <property type="term" value="C:plasma membrane"/>
    <property type="evidence" value="ECO:0007669"/>
    <property type="project" value="UniProtKB-SubCell"/>
</dbReference>